<dbReference type="EMBL" id="JARKIB010000106">
    <property type="protein sequence ID" value="KAJ7739609.1"/>
    <property type="molecule type" value="Genomic_DNA"/>
</dbReference>
<reference evidence="1" key="1">
    <citation type="submission" date="2023-03" db="EMBL/GenBank/DDBJ databases">
        <title>Massive genome expansion in bonnet fungi (Mycena s.s.) driven by repeated elements and novel gene families across ecological guilds.</title>
        <authorList>
            <consortium name="Lawrence Berkeley National Laboratory"/>
            <person name="Harder C.B."/>
            <person name="Miyauchi S."/>
            <person name="Viragh M."/>
            <person name="Kuo A."/>
            <person name="Thoen E."/>
            <person name="Andreopoulos B."/>
            <person name="Lu D."/>
            <person name="Skrede I."/>
            <person name="Drula E."/>
            <person name="Henrissat B."/>
            <person name="Morin E."/>
            <person name="Kohler A."/>
            <person name="Barry K."/>
            <person name="LaButti K."/>
            <person name="Morin E."/>
            <person name="Salamov A."/>
            <person name="Lipzen A."/>
            <person name="Mereny Z."/>
            <person name="Hegedus B."/>
            <person name="Baldrian P."/>
            <person name="Stursova M."/>
            <person name="Weitz H."/>
            <person name="Taylor A."/>
            <person name="Grigoriev I.V."/>
            <person name="Nagy L.G."/>
            <person name="Martin F."/>
            <person name="Kauserud H."/>
        </authorList>
    </citation>
    <scope>NUCLEOTIDE SEQUENCE</scope>
    <source>
        <strain evidence="1">CBHHK182m</strain>
    </source>
</reference>
<protein>
    <submittedName>
        <fullName evidence="1">Uncharacterized protein</fullName>
    </submittedName>
</protein>
<proteinExistence type="predicted"/>
<dbReference type="Proteomes" id="UP001215598">
    <property type="component" value="Unassembled WGS sequence"/>
</dbReference>
<keyword evidence="2" id="KW-1185">Reference proteome</keyword>
<evidence type="ECO:0000313" key="2">
    <source>
        <dbReference type="Proteomes" id="UP001215598"/>
    </source>
</evidence>
<gene>
    <name evidence="1" type="ORF">B0H16DRAFT_1465279</name>
</gene>
<accession>A0AAD7IDJ6</accession>
<organism evidence="1 2">
    <name type="scientific">Mycena metata</name>
    <dbReference type="NCBI Taxonomy" id="1033252"/>
    <lineage>
        <taxon>Eukaryota</taxon>
        <taxon>Fungi</taxon>
        <taxon>Dikarya</taxon>
        <taxon>Basidiomycota</taxon>
        <taxon>Agaricomycotina</taxon>
        <taxon>Agaricomycetes</taxon>
        <taxon>Agaricomycetidae</taxon>
        <taxon>Agaricales</taxon>
        <taxon>Marasmiineae</taxon>
        <taxon>Mycenaceae</taxon>
        <taxon>Mycena</taxon>
    </lineage>
</organism>
<comment type="caution">
    <text evidence="1">The sequence shown here is derived from an EMBL/GenBank/DDBJ whole genome shotgun (WGS) entry which is preliminary data.</text>
</comment>
<sequence length="370" mass="41203">MEDLNLRFQNNILNFDDAAERTSVVLAFRAVAVAMSAQVRGRVVFMNGHKAAAWSPGELGNSKWVANNGHSGRGIPTYLQLRPFLEIETSRVDRGFPSTFSVHGIKSVSMRSLRLSSDPLATYTLIVNGVNSNNLPDWSTLQFGVSSHRLPSPASPEDWTALLPHLIFPHLTELKIYQSGIDPAVFSEFIQRHPTISSVDIDIRESQDVLFQPPVTLPALQTIRLGEGPNHQSFAGLNLTPAQNDLTVHLWYRRDTERARASLETIFRQISALPITTLSLRLGHWVHPSSNRVERATARMLERVTTVHLGLSHPDLGRVRSVLEWLAVLPSLTLVGLFDQRSDDSERETTWTSFVHQVNSALPGVAVHVL</sequence>
<evidence type="ECO:0000313" key="1">
    <source>
        <dbReference type="EMBL" id="KAJ7739609.1"/>
    </source>
</evidence>
<name>A0AAD7IDJ6_9AGAR</name>
<dbReference type="AlphaFoldDB" id="A0AAD7IDJ6"/>